<feature type="domain" description="O-GlcNAc transferase C-terminal" evidence="5">
    <location>
        <begin position="44"/>
        <end position="102"/>
    </location>
</feature>
<evidence type="ECO:0000313" key="7">
    <source>
        <dbReference type="Proteomes" id="UP000799640"/>
    </source>
</evidence>
<evidence type="ECO:0000256" key="1">
    <source>
        <dbReference type="ARBA" id="ARBA00004922"/>
    </source>
</evidence>
<evidence type="ECO:0000256" key="3">
    <source>
        <dbReference type="ARBA" id="ARBA00022737"/>
    </source>
</evidence>
<comment type="pathway">
    <text evidence="1">Protein modification; protein glycosylation.</text>
</comment>
<dbReference type="Pfam" id="PF13844">
    <property type="entry name" value="Glyco_transf_41"/>
    <property type="match status" value="1"/>
</dbReference>
<gene>
    <name evidence="6" type="ORF">EJ06DRAFT_534495</name>
</gene>
<keyword evidence="3" id="KW-0677">Repeat</keyword>
<accession>A0A6G1HJX8</accession>
<keyword evidence="4" id="KW-0802">TPR repeat</keyword>
<sequence>MSSDFNNHPLAHLMQSDFGLHDPTRREAPVFRDATLWPVEQLVAQIVADGIHILVNPNGYRRGARNEVFAARPAPTQMSFMGFAGTLEAEWCDYLLADETTVQPSMLQP</sequence>
<dbReference type="GO" id="GO:0006493">
    <property type="term" value="P:protein O-linked glycosylation"/>
    <property type="evidence" value="ECO:0007669"/>
    <property type="project" value="TreeGrafter"/>
</dbReference>
<protein>
    <recommendedName>
        <fullName evidence="5">O-GlcNAc transferase C-terminal domain-containing protein</fullName>
    </recommendedName>
</protein>
<proteinExistence type="predicted"/>
<name>A0A6G1HJX8_9PEZI</name>
<reference evidence="6" key="1">
    <citation type="journal article" date="2020" name="Stud. Mycol.">
        <title>101 Dothideomycetes genomes: a test case for predicting lifestyles and emergence of pathogens.</title>
        <authorList>
            <person name="Haridas S."/>
            <person name="Albert R."/>
            <person name="Binder M."/>
            <person name="Bloem J."/>
            <person name="Labutti K."/>
            <person name="Salamov A."/>
            <person name="Andreopoulos B."/>
            <person name="Baker S."/>
            <person name="Barry K."/>
            <person name="Bills G."/>
            <person name="Bluhm B."/>
            <person name="Cannon C."/>
            <person name="Castanera R."/>
            <person name="Culley D."/>
            <person name="Daum C."/>
            <person name="Ezra D."/>
            <person name="Gonzalez J."/>
            <person name="Henrissat B."/>
            <person name="Kuo A."/>
            <person name="Liang C."/>
            <person name="Lipzen A."/>
            <person name="Lutzoni F."/>
            <person name="Magnuson J."/>
            <person name="Mondo S."/>
            <person name="Nolan M."/>
            <person name="Ohm R."/>
            <person name="Pangilinan J."/>
            <person name="Park H.-J."/>
            <person name="Ramirez L."/>
            <person name="Alfaro M."/>
            <person name="Sun H."/>
            <person name="Tritt A."/>
            <person name="Yoshinaga Y."/>
            <person name="Zwiers L.-H."/>
            <person name="Turgeon B."/>
            <person name="Goodwin S."/>
            <person name="Spatafora J."/>
            <person name="Crous P."/>
            <person name="Grigoriev I."/>
        </authorList>
    </citation>
    <scope>NUCLEOTIDE SEQUENCE</scope>
    <source>
        <strain evidence="6">CBS 262.69</strain>
    </source>
</reference>
<dbReference type="InterPro" id="IPR029489">
    <property type="entry name" value="OGT/SEC/SPY_C"/>
</dbReference>
<dbReference type="OrthoDB" id="421121at2759"/>
<dbReference type="Gene3D" id="3.40.50.11380">
    <property type="match status" value="1"/>
</dbReference>
<dbReference type="PANTHER" id="PTHR44998">
    <property type="match status" value="1"/>
</dbReference>
<evidence type="ECO:0000313" key="6">
    <source>
        <dbReference type="EMBL" id="KAF2396075.1"/>
    </source>
</evidence>
<dbReference type="EMBL" id="ML996709">
    <property type="protein sequence ID" value="KAF2396075.1"/>
    <property type="molecule type" value="Genomic_DNA"/>
</dbReference>
<keyword evidence="7" id="KW-1185">Reference proteome</keyword>
<dbReference type="Proteomes" id="UP000799640">
    <property type="component" value="Unassembled WGS sequence"/>
</dbReference>
<dbReference type="GO" id="GO:0016757">
    <property type="term" value="F:glycosyltransferase activity"/>
    <property type="evidence" value="ECO:0007669"/>
    <property type="project" value="TreeGrafter"/>
</dbReference>
<keyword evidence="2" id="KW-0808">Transferase</keyword>
<evidence type="ECO:0000259" key="5">
    <source>
        <dbReference type="Pfam" id="PF13844"/>
    </source>
</evidence>
<evidence type="ECO:0000256" key="2">
    <source>
        <dbReference type="ARBA" id="ARBA00022679"/>
    </source>
</evidence>
<organism evidence="6 7">
    <name type="scientific">Trichodelitschia bisporula</name>
    <dbReference type="NCBI Taxonomy" id="703511"/>
    <lineage>
        <taxon>Eukaryota</taxon>
        <taxon>Fungi</taxon>
        <taxon>Dikarya</taxon>
        <taxon>Ascomycota</taxon>
        <taxon>Pezizomycotina</taxon>
        <taxon>Dothideomycetes</taxon>
        <taxon>Dothideomycetes incertae sedis</taxon>
        <taxon>Phaeotrichales</taxon>
        <taxon>Phaeotrichaceae</taxon>
        <taxon>Trichodelitschia</taxon>
    </lineage>
</organism>
<evidence type="ECO:0000256" key="4">
    <source>
        <dbReference type="ARBA" id="ARBA00022803"/>
    </source>
</evidence>
<dbReference type="PANTHER" id="PTHR44998:SF1">
    <property type="entry name" value="UDP-N-ACETYLGLUCOSAMINE--PEPTIDE N-ACETYLGLUCOSAMINYLTRANSFERASE 110 KDA SUBUNIT"/>
    <property type="match status" value="1"/>
</dbReference>
<dbReference type="AlphaFoldDB" id="A0A6G1HJX8"/>